<evidence type="ECO:0000313" key="1">
    <source>
        <dbReference type="EMBL" id="KAK0724521.1"/>
    </source>
</evidence>
<reference evidence="1" key="1">
    <citation type="submission" date="2023-06" db="EMBL/GenBank/DDBJ databases">
        <title>Genome-scale phylogeny and comparative genomics of the fungal order Sordariales.</title>
        <authorList>
            <consortium name="Lawrence Berkeley National Laboratory"/>
            <person name="Hensen N."/>
            <person name="Bonometti L."/>
            <person name="Westerberg I."/>
            <person name="Brannstrom I.O."/>
            <person name="Guillou S."/>
            <person name="Cros-Aarteil S."/>
            <person name="Calhoun S."/>
            <person name="Haridas S."/>
            <person name="Kuo A."/>
            <person name="Mondo S."/>
            <person name="Pangilinan J."/>
            <person name="Riley R."/>
            <person name="Labutti K."/>
            <person name="Andreopoulos B."/>
            <person name="Lipzen A."/>
            <person name="Chen C."/>
            <person name="Yanf M."/>
            <person name="Daum C."/>
            <person name="Ng V."/>
            <person name="Clum A."/>
            <person name="Steindorff A."/>
            <person name="Ohm R."/>
            <person name="Martin F."/>
            <person name="Silar P."/>
            <person name="Natvig D."/>
            <person name="Lalanne C."/>
            <person name="Gautier V."/>
            <person name="Ament-Velasquez S.L."/>
            <person name="Kruys A."/>
            <person name="Hutchinson M.I."/>
            <person name="Powell A.J."/>
            <person name="Barry K."/>
            <person name="Miller A.N."/>
            <person name="Grigoriev I.V."/>
            <person name="Debuchy R."/>
            <person name="Gladieux P."/>
            <person name="Thoren M.H."/>
            <person name="Johannesson H."/>
        </authorList>
    </citation>
    <scope>NUCLEOTIDE SEQUENCE</scope>
    <source>
        <strain evidence="1">SMH4607-1</strain>
    </source>
</reference>
<protein>
    <submittedName>
        <fullName evidence="1">Uncharacterized protein</fullName>
    </submittedName>
</protein>
<evidence type="ECO:0000313" key="2">
    <source>
        <dbReference type="Proteomes" id="UP001172102"/>
    </source>
</evidence>
<proteinExistence type="predicted"/>
<accession>A0AA40E5C2</accession>
<dbReference type="EMBL" id="JAUKUA010000002">
    <property type="protein sequence ID" value="KAK0724521.1"/>
    <property type="molecule type" value="Genomic_DNA"/>
</dbReference>
<dbReference type="Proteomes" id="UP001172102">
    <property type="component" value="Unassembled WGS sequence"/>
</dbReference>
<dbReference type="AlphaFoldDB" id="A0AA40E5C2"/>
<sequence>MVGSLGFGAGATPQVIQFWTDTLETVYMGDEGRKKGTEDAPFGTTIPAEQIKLFTSSKEATLTLVEAGGHYLNATSPKEVGDSILQMVKKYK</sequence>
<name>A0AA40E5C2_9PEZI</name>
<organism evidence="1 2">
    <name type="scientific">Lasiosphaeris hirsuta</name>
    <dbReference type="NCBI Taxonomy" id="260670"/>
    <lineage>
        <taxon>Eukaryota</taxon>
        <taxon>Fungi</taxon>
        <taxon>Dikarya</taxon>
        <taxon>Ascomycota</taxon>
        <taxon>Pezizomycotina</taxon>
        <taxon>Sordariomycetes</taxon>
        <taxon>Sordariomycetidae</taxon>
        <taxon>Sordariales</taxon>
        <taxon>Lasiosphaeriaceae</taxon>
        <taxon>Lasiosphaeris</taxon>
    </lineage>
</organism>
<comment type="caution">
    <text evidence="1">The sequence shown here is derived from an EMBL/GenBank/DDBJ whole genome shotgun (WGS) entry which is preliminary data.</text>
</comment>
<keyword evidence="2" id="KW-1185">Reference proteome</keyword>
<gene>
    <name evidence="1" type="ORF">B0H67DRAFT_641050</name>
</gene>